<protein>
    <submittedName>
        <fullName evidence="3">STP1 protein</fullName>
    </submittedName>
</protein>
<dbReference type="KEGG" id="pmal:PMUG01_14012900"/>
<dbReference type="RefSeq" id="XP_028864042.1">
    <property type="nucleotide sequence ID" value="XM_029007676.1"/>
</dbReference>
<dbReference type="VEuPathDB" id="PlasmoDB:PmUG01_14012900"/>
<keyword evidence="2" id="KW-1133">Transmembrane helix</keyword>
<dbReference type="AlphaFoldDB" id="A0A1D3TDX0"/>
<accession>A0A1D3TDX0</accession>
<reference evidence="3 4" key="1">
    <citation type="submission" date="2016-06" db="EMBL/GenBank/DDBJ databases">
        <authorList>
            <consortium name="Pathogen Informatics"/>
        </authorList>
    </citation>
    <scope>NUCLEOTIDE SEQUENCE [LARGE SCALE GENOMIC DNA]</scope>
</reference>
<feature type="region of interest" description="Disordered" evidence="1">
    <location>
        <begin position="228"/>
        <end position="283"/>
    </location>
</feature>
<feature type="region of interest" description="Disordered" evidence="1">
    <location>
        <begin position="307"/>
        <end position="346"/>
    </location>
</feature>
<keyword evidence="2" id="KW-0812">Transmembrane</keyword>
<proteinExistence type="predicted"/>
<feature type="compositionally biased region" description="Polar residues" evidence="1">
    <location>
        <begin position="330"/>
        <end position="346"/>
    </location>
</feature>
<dbReference type="Proteomes" id="UP000219813">
    <property type="component" value="Chromosome 14"/>
</dbReference>
<evidence type="ECO:0000256" key="1">
    <source>
        <dbReference type="SAM" id="MobiDB-lite"/>
    </source>
</evidence>
<keyword evidence="4" id="KW-1185">Reference proteome</keyword>
<dbReference type="GeneID" id="39871439"/>
<evidence type="ECO:0000256" key="2">
    <source>
        <dbReference type="SAM" id="Phobius"/>
    </source>
</evidence>
<feature type="transmembrane region" description="Helical" evidence="2">
    <location>
        <begin position="367"/>
        <end position="393"/>
    </location>
</feature>
<keyword evidence="2" id="KW-0472">Membrane</keyword>
<evidence type="ECO:0000313" key="4">
    <source>
        <dbReference type="Proteomes" id="UP000219813"/>
    </source>
</evidence>
<dbReference type="EMBL" id="LT594635">
    <property type="protein sequence ID" value="SCP03074.1"/>
    <property type="molecule type" value="Genomic_DNA"/>
</dbReference>
<name>A0A1D3TDX0_PLAMA</name>
<dbReference type="OrthoDB" id="383264at2759"/>
<feature type="compositionally biased region" description="Polar residues" evidence="1">
    <location>
        <begin position="260"/>
        <end position="283"/>
    </location>
</feature>
<evidence type="ECO:0000313" key="3">
    <source>
        <dbReference type="EMBL" id="SCP03074.1"/>
    </source>
</evidence>
<sequence length="769" mass="90695">MENCITSVHLTVGGTSYFRLLANSNFMKIRKYLNDKTNSLKRETEKKTFREGCKVLANYLIQHKNQPSYEDKIMWEKILYSWANTYYSRLDKHGGCPVIIEDKDLALLNLKYEAEDFCEEKKTRTKAITCFNNGDIDEDKCDEECAHKIKEYNAWINSRKLYFNEKENLIIRNCKNQPSHFPTSQCNILEPNIYKTFSKCKFNHLASLSPSSNEKEKMLQEVSRKTAFNLSSNNVTEEEDPKHPLQELTQTDRSTKIDQVVNQASESVPQNFPSKESSRTQSNTKEIQNILTEQNVFLETPLQNQYKGALSPDLNTPRHPDPQGLLSPHFSESPQLSPEVSVSTSGFSNYNEPTKTLYSEDHTINSYISPILISFLCVIVFSLFTKYALIGLFKKKNKIRRHVKFLRLLVPSFSNNKSKHFTDDHLENPIYDDEEIIKKIKINELTKNVNSSKRQKDRSKTIIEIHMEVLEECRNEDWESSKEAFLKICLDEFTKKDYRTYPNLTYNDLITENIKSSNDIEKQNILWNKWVERHRYLFAKLKKEDWYNNLKNEWKKKIAYIQERDELKKKSSNENHNFPFLEIEKDLWKHWISKKGIIIEQYLEQEWIKELDMDLNIMSDECVKEDTKNYVTLINIEELQHKENYEELCKYIKKKLLTMLCILVLMSMLEEYKKEVNFDNRESFLDISINEWKTKKYSGNKQEITENTIEYINSDIENRRNNEFHTHIGKDSFRNEIEGCIGEDDLYASSIVNNGTVEKSIDIAEKHIS</sequence>
<organism evidence="3 4">
    <name type="scientific">Plasmodium malariae</name>
    <dbReference type="NCBI Taxonomy" id="5858"/>
    <lineage>
        <taxon>Eukaryota</taxon>
        <taxon>Sar</taxon>
        <taxon>Alveolata</taxon>
        <taxon>Apicomplexa</taxon>
        <taxon>Aconoidasida</taxon>
        <taxon>Haemosporida</taxon>
        <taxon>Plasmodiidae</taxon>
        <taxon>Plasmodium</taxon>
        <taxon>Plasmodium (Plasmodium)</taxon>
    </lineage>
</organism>
<gene>
    <name evidence="3" type="primary">PmUG01_14012900</name>
    <name evidence="3" type="ORF">PMUG01_14012900</name>
</gene>